<dbReference type="EMBL" id="JAADYS010000527">
    <property type="protein sequence ID" value="KAF4469040.1"/>
    <property type="molecule type" value="Genomic_DNA"/>
</dbReference>
<name>A0A8H4LIL9_9HYPO</name>
<evidence type="ECO:0000313" key="3">
    <source>
        <dbReference type="Proteomes" id="UP000554235"/>
    </source>
</evidence>
<evidence type="ECO:0000256" key="1">
    <source>
        <dbReference type="SAM" id="MobiDB-lite"/>
    </source>
</evidence>
<proteinExistence type="predicted"/>
<feature type="compositionally biased region" description="Basic and acidic residues" evidence="1">
    <location>
        <begin position="26"/>
        <end position="41"/>
    </location>
</feature>
<organism evidence="2 3">
    <name type="scientific">Fusarium albosuccineum</name>
    <dbReference type="NCBI Taxonomy" id="1237068"/>
    <lineage>
        <taxon>Eukaryota</taxon>
        <taxon>Fungi</taxon>
        <taxon>Dikarya</taxon>
        <taxon>Ascomycota</taxon>
        <taxon>Pezizomycotina</taxon>
        <taxon>Sordariomycetes</taxon>
        <taxon>Hypocreomycetidae</taxon>
        <taxon>Hypocreales</taxon>
        <taxon>Nectriaceae</taxon>
        <taxon>Fusarium</taxon>
        <taxon>Fusarium decemcellulare species complex</taxon>
    </lineage>
</organism>
<dbReference type="AlphaFoldDB" id="A0A8H4LIL9"/>
<evidence type="ECO:0000313" key="2">
    <source>
        <dbReference type="EMBL" id="KAF4469040.1"/>
    </source>
</evidence>
<protein>
    <submittedName>
        <fullName evidence="2">Uncharacterized protein</fullName>
    </submittedName>
</protein>
<gene>
    <name evidence="2" type="ORF">FALBO_4057</name>
</gene>
<feature type="compositionally biased region" description="Basic and acidic residues" evidence="1">
    <location>
        <begin position="1"/>
        <end position="10"/>
    </location>
</feature>
<comment type="caution">
    <text evidence="2">The sequence shown here is derived from an EMBL/GenBank/DDBJ whole genome shotgun (WGS) entry which is preliminary data.</text>
</comment>
<dbReference type="Proteomes" id="UP000554235">
    <property type="component" value="Unassembled WGS sequence"/>
</dbReference>
<reference evidence="2 3" key="1">
    <citation type="submission" date="2020-01" db="EMBL/GenBank/DDBJ databases">
        <title>Identification and distribution of gene clusters putatively required for synthesis of sphingolipid metabolism inhibitors in phylogenetically diverse species of the filamentous fungus Fusarium.</title>
        <authorList>
            <person name="Kim H.-S."/>
            <person name="Busman M."/>
            <person name="Brown D.W."/>
            <person name="Divon H."/>
            <person name="Uhlig S."/>
            <person name="Proctor R.H."/>
        </authorList>
    </citation>
    <scope>NUCLEOTIDE SEQUENCE [LARGE SCALE GENOMIC DNA]</scope>
    <source>
        <strain evidence="2 3">NRRL 20459</strain>
    </source>
</reference>
<accession>A0A8H4LIL9</accession>
<feature type="region of interest" description="Disordered" evidence="1">
    <location>
        <begin position="1"/>
        <end position="45"/>
    </location>
</feature>
<keyword evidence="3" id="KW-1185">Reference proteome</keyword>
<sequence>MRNADAKISERPNAIGDKQRQVRSRGAGDDNDHDDERKEAAGLRARLAPLMSEEFRRLNQVESVNPNRDLRPDPEGPKITHQAAVSYSHTISGLNLILVWPS</sequence>